<organism evidence="2 3">
    <name type="scientific">Drosophila ananassae</name>
    <name type="common">Fruit fly</name>
    <dbReference type="NCBI Taxonomy" id="7217"/>
    <lineage>
        <taxon>Eukaryota</taxon>
        <taxon>Metazoa</taxon>
        <taxon>Ecdysozoa</taxon>
        <taxon>Arthropoda</taxon>
        <taxon>Hexapoda</taxon>
        <taxon>Insecta</taxon>
        <taxon>Pterygota</taxon>
        <taxon>Neoptera</taxon>
        <taxon>Endopterygota</taxon>
        <taxon>Diptera</taxon>
        <taxon>Brachycera</taxon>
        <taxon>Muscomorpha</taxon>
        <taxon>Ephydroidea</taxon>
        <taxon>Drosophilidae</taxon>
        <taxon>Drosophila</taxon>
        <taxon>Sophophora</taxon>
    </lineage>
</organism>
<dbReference type="OMA" id="KRQWYLR"/>
<protein>
    <submittedName>
        <fullName evidence="2">Uncharacterized protein</fullName>
    </submittedName>
</protein>
<proteinExistence type="predicted"/>
<dbReference type="KEGG" id="dan:6497390"/>
<dbReference type="Proteomes" id="UP000007801">
    <property type="component" value="Unassembled WGS sequence"/>
</dbReference>
<evidence type="ECO:0000313" key="2">
    <source>
        <dbReference type="EMBL" id="EDV31402.1"/>
    </source>
</evidence>
<reference evidence="2 3" key="1">
    <citation type="journal article" date="2007" name="Nature">
        <title>Evolution of genes and genomes on the Drosophila phylogeny.</title>
        <authorList>
            <consortium name="Drosophila 12 Genomes Consortium"/>
            <person name="Clark A.G."/>
            <person name="Eisen M.B."/>
            <person name="Smith D.R."/>
            <person name="Bergman C.M."/>
            <person name="Oliver B."/>
            <person name="Markow T.A."/>
            <person name="Kaufman T.C."/>
            <person name="Kellis M."/>
            <person name="Gelbart W."/>
            <person name="Iyer V.N."/>
            <person name="Pollard D.A."/>
            <person name="Sackton T.B."/>
            <person name="Larracuente A.M."/>
            <person name="Singh N.D."/>
            <person name="Abad J.P."/>
            <person name="Abt D.N."/>
            <person name="Adryan B."/>
            <person name="Aguade M."/>
            <person name="Akashi H."/>
            <person name="Anderson W.W."/>
            <person name="Aquadro C.F."/>
            <person name="Ardell D.H."/>
            <person name="Arguello R."/>
            <person name="Artieri C.G."/>
            <person name="Barbash D.A."/>
            <person name="Barker D."/>
            <person name="Barsanti P."/>
            <person name="Batterham P."/>
            <person name="Batzoglou S."/>
            <person name="Begun D."/>
            <person name="Bhutkar A."/>
            <person name="Blanco E."/>
            <person name="Bosak S.A."/>
            <person name="Bradley R.K."/>
            <person name="Brand A.D."/>
            <person name="Brent M.R."/>
            <person name="Brooks A.N."/>
            <person name="Brown R.H."/>
            <person name="Butlin R.K."/>
            <person name="Caggese C."/>
            <person name="Calvi B.R."/>
            <person name="Bernardo de Carvalho A."/>
            <person name="Caspi A."/>
            <person name="Castrezana S."/>
            <person name="Celniker S.E."/>
            <person name="Chang J.L."/>
            <person name="Chapple C."/>
            <person name="Chatterji S."/>
            <person name="Chinwalla A."/>
            <person name="Civetta A."/>
            <person name="Clifton S.W."/>
            <person name="Comeron J.M."/>
            <person name="Costello J.C."/>
            <person name="Coyne J.A."/>
            <person name="Daub J."/>
            <person name="David R.G."/>
            <person name="Delcher A.L."/>
            <person name="Delehaunty K."/>
            <person name="Do C.B."/>
            <person name="Ebling H."/>
            <person name="Edwards K."/>
            <person name="Eickbush T."/>
            <person name="Evans J.D."/>
            <person name="Filipski A."/>
            <person name="Findeiss S."/>
            <person name="Freyhult E."/>
            <person name="Fulton L."/>
            <person name="Fulton R."/>
            <person name="Garcia A.C."/>
            <person name="Gardiner A."/>
            <person name="Garfield D.A."/>
            <person name="Garvin B.E."/>
            <person name="Gibson G."/>
            <person name="Gilbert D."/>
            <person name="Gnerre S."/>
            <person name="Godfrey J."/>
            <person name="Good R."/>
            <person name="Gotea V."/>
            <person name="Gravely B."/>
            <person name="Greenberg A.J."/>
            <person name="Griffiths-Jones S."/>
            <person name="Gross S."/>
            <person name="Guigo R."/>
            <person name="Gustafson E.A."/>
            <person name="Haerty W."/>
            <person name="Hahn M.W."/>
            <person name="Halligan D.L."/>
            <person name="Halpern A.L."/>
            <person name="Halter G.M."/>
            <person name="Han M.V."/>
            <person name="Heger A."/>
            <person name="Hillier L."/>
            <person name="Hinrichs A.S."/>
            <person name="Holmes I."/>
            <person name="Hoskins R.A."/>
            <person name="Hubisz M.J."/>
            <person name="Hultmark D."/>
            <person name="Huntley M.A."/>
            <person name="Jaffe D.B."/>
            <person name="Jagadeeshan S."/>
            <person name="Jeck W.R."/>
            <person name="Johnson J."/>
            <person name="Jones C.D."/>
            <person name="Jordan W.C."/>
            <person name="Karpen G.H."/>
            <person name="Kataoka E."/>
            <person name="Keightley P.D."/>
            <person name="Kheradpour P."/>
            <person name="Kirkness E.F."/>
            <person name="Koerich L.B."/>
            <person name="Kristiansen K."/>
            <person name="Kudrna D."/>
            <person name="Kulathinal R.J."/>
            <person name="Kumar S."/>
            <person name="Kwok R."/>
            <person name="Lander E."/>
            <person name="Langley C.H."/>
            <person name="Lapoint R."/>
            <person name="Lazzaro B.P."/>
            <person name="Lee S.J."/>
            <person name="Levesque L."/>
            <person name="Li R."/>
            <person name="Lin C.F."/>
            <person name="Lin M.F."/>
            <person name="Lindblad-Toh K."/>
            <person name="Llopart A."/>
            <person name="Long M."/>
            <person name="Low L."/>
            <person name="Lozovsky E."/>
            <person name="Lu J."/>
            <person name="Luo M."/>
            <person name="Machado C.A."/>
            <person name="Makalowski W."/>
            <person name="Marzo M."/>
            <person name="Matsuda M."/>
            <person name="Matzkin L."/>
            <person name="McAllister B."/>
            <person name="McBride C.S."/>
            <person name="McKernan B."/>
            <person name="McKernan K."/>
            <person name="Mendez-Lago M."/>
            <person name="Minx P."/>
            <person name="Mollenhauer M.U."/>
            <person name="Montooth K."/>
            <person name="Mount S.M."/>
            <person name="Mu X."/>
            <person name="Myers E."/>
            <person name="Negre B."/>
            <person name="Newfeld S."/>
            <person name="Nielsen R."/>
            <person name="Noor M.A."/>
            <person name="O'Grady P."/>
            <person name="Pachter L."/>
            <person name="Papaceit M."/>
            <person name="Parisi M.J."/>
            <person name="Parisi M."/>
            <person name="Parts L."/>
            <person name="Pedersen J.S."/>
            <person name="Pesole G."/>
            <person name="Phillippy A.M."/>
            <person name="Ponting C.P."/>
            <person name="Pop M."/>
            <person name="Porcelli D."/>
            <person name="Powell J.R."/>
            <person name="Prohaska S."/>
            <person name="Pruitt K."/>
            <person name="Puig M."/>
            <person name="Quesneville H."/>
            <person name="Ram K.R."/>
            <person name="Rand D."/>
            <person name="Rasmussen M.D."/>
            <person name="Reed L.K."/>
            <person name="Reenan R."/>
            <person name="Reily A."/>
            <person name="Remington K.A."/>
            <person name="Rieger T.T."/>
            <person name="Ritchie M.G."/>
            <person name="Robin C."/>
            <person name="Rogers Y.H."/>
            <person name="Rohde C."/>
            <person name="Rozas J."/>
            <person name="Rubenfield M.J."/>
            <person name="Ruiz A."/>
            <person name="Russo S."/>
            <person name="Salzberg S.L."/>
            <person name="Sanchez-Gracia A."/>
            <person name="Saranga D.J."/>
            <person name="Sato H."/>
            <person name="Schaeffer S.W."/>
            <person name="Schatz M.C."/>
            <person name="Schlenke T."/>
            <person name="Schwartz R."/>
            <person name="Segarra C."/>
            <person name="Singh R.S."/>
            <person name="Sirot L."/>
            <person name="Sirota M."/>
            <person name="Sisneros N.B."/>
            <person name="Smith C.D."/>
            <person name="Smith T.F."/>
            <person name="Spieth J."/>
            <person name="Stage D.E."/>
            <person name="Stark A."/>
            <person name="Stephan W."/>
            <person name="Strausberg R.L."/>
            <person name="Strempel S."/>
            <person name="Sturgill D."/>
            <person name="Sutton G."/>
            <person name="Sutton G.G."/>
            <person name="Tao W."/>
            <person name="Teichmann S."/>
            <person name="Tobari Y.N."/>
            <person name="Tomimura Y."/>
            <person name="Tsolas J.M."/>
            <person name="Valente V.L."/>
            <person name="Venter E."/>
            <person name="Venter J.C."/>
            <person name="Vicario S."/>
            <person name="Vieira F.G."/>
            <person name="Vilella A.J."/>
            <person name="Villasante A."/>
            <person name="Walenz B."/>
            <person name="Wang J."/>
            <person name="Wasserman M."/>
            <person name="Watts T."/>
            <person name="Wilson D."/>
            <person name="Wilson R.K."/>
            <person name="Wing R.A."/>
            <person name="Wolfner M.F."/>
            <person name="Wong A."/>
            <person name="Wong G.K."/>
            <person name="Wu C.I."/>
            <person name="Wu G."/>
            <person name="Yamamoto D."/>
            <person name="Yang H.P."/>
            <person name="Yang S.P."/>
            <person name="Yorke J.A."/>
            <person name="Yoshida K."/>
            <person name="Zdobnov E."/>
            <person name="Zhang P."/>
            <person name="Zhang Y."/>
            <person name="Zimin A.V."/>
            <person name="Baldwin J."/>
            <person name="Abdouelleil A."/>
            <person name="Abdulkadir J."/>
            <person name="Abebe A."/>
            <person name="Abera B."/>
            <person name="Abreu J."/>
            <person name="Acer S.C."/>
            <person name="Aftuck L."/>
            <person name="Alexander A."/>
            <person name="An P."/>
            <person name="Anderson E."/>
            <person name="Anderson S."/>
            <person name="Arachi H."/>
            <person name="Azer M."/>
            <person name="Bachantsang P."/>
            <person name="Barry A."/>
            <person name="Bayul T."/>
            <person name="Berlin A."/>
            <person name="Bessette D."/>
            <person name="Bloom T."/>
            <person name="Blye J."/>
            <person name="Boguslavskiy L."/>
            <person name="Bonnet C."/>
            <person name="Boukhgalter B."/>
            <person name="Bourzgui I."/>
            <person name="Brown A."/>
            <person name="Cahill P."/>
            <person name="Channer S."/>
            <person name="Cheshatsang Y."/>
            <person name="Chuda L."/>
            <person name="Citroen M."/>
            <person name="Collymore A."/>
            <person name="Cooke P."/>
            <person name="Costello M."/>
            <person name="D'Aco K."/>
            <person name="Daza R."/>
            <person name="De Haan G."/>
            <person name="DeGray S."/>
            <person name="DeMaso C."/>
            <person name="Dhargay N."/>
            <person name="Dooley K."/>
            <person name="Dooley E."/>
            <person name="Doricent M."/>
            <person name="Dorje P."/>
            <person name="Dorjee K."/>
            <person name="Dupes A."/>
            <person name="Elong R."/>
            <person name="Falk J."/>
            <person name="Farina A."/>
            <person name="Faro S."/>
            <person name="Ferguson D."/>
            <person name="Fisher S."/>
            <person name="Foley C.D."/>
            <person name="Franke A."/>
            <person name="Friedrich D."/>
            <person name="Gadbois L."/>
            <person name="Gearin G."/>
            <person name="Gearin C.R."/>
            <person name="Giannoukos G."/>
            <person name="Goode T."/>
            <person name="Graham J."/>
            <person name="Grandbois E."/>
            <person name="Grewal S."/>
            <person name="Gyaltsen K."/>
            <person name="Hafez N."/>
            <person name="Hagos B."/>
            <person name="Hall J."/>
            <person name="Henson C."/>
            <person name="Hollinger A."/>
            <person name="Honan T."/>
            <person name="Huard M.D."/>
            <person name="Hughes L."/>
            <person name="Hurhula B."/>
            <person name="Husby M.E."/>
            <person name="Kamat A."/>
            <person name="Kanga B."/>
            <person name="Kashin S."/>
            <person name="Khazanovich D."/>
            <person name="Kisner P."/>
            <person name="Lance K."/>
            <person name="Lara M."/>
            <person name="Lee W."/>
            <person name="Lennon N."/>
            <person name="Letendre F."/>
            <person name="LeVine R."/>
            <person name="Lipovsky A."/>
            <person name="Liu X."/>
            <person name="Liu J."/>
            <person name="Liu S."/>
            <person name="Lokyitsang T."/>
            <person name="Lokyitsang Y."/>
            <person name="Lubonja R."/>
            <person name="Lui A."/>
            <person name="MacDonald P."/>
            <person name="Magnisalis V."/>
            <person name="Maru K."/>
            <person name="Matthews C."/>
            <person name="McCusker W."/>
            <person name="McDonough S."/>
            <person name="Mehta T."/>
            <person name="Meldrim J."/>
            <person name="Meneus L."/>
            <person name="Mihai O."/>
            <person name="Mihalev A."/>
            <person name="Mihova T."/>
            <person name="Mittelman R."/>
            <person name="Mlenga V."/>
            <person name="Montmayeur A."/>
            <person name="Mulrain L."/>
            <person name="Navidi A."/>
            <person name="Naylor J."/>
            <person name="Negash T."/>
            <person name="Nguyen T."/>
            <person name="Nguyen N."/>
            <person name="Nicol R."/>
            <person name="Norbu C."/>
            <person name="Norbu N."/>
            <person name="Novod N."/>
            <person name="O'Neill B."/>
            <person name="Osman S."/>
            <person name="Markiewicz E."/>
            <person name="Oyono O.L."/>
            <person name="Patti C."/>
            <person name="Phunkhang P."/>
            <person name="Pierre F."/>
            <person name="Priest M."/>
            <person name="Raghuraman S."/>
            <person name="Rege F."/>
            <person name="Reyes R."/>
            <person name="Rise C."/>
            <person name="Rogov P."/>
            <person name="Ross K."/>
            <person name="Ryan E."/>
            <person name="Settipalli S."/>
            <person name="Shea T."/>
            <person name="Sherpa N."/>
            <person name="Shi L."/>
            <person name="Shih D."/>
            <person name="Sparrow T."/>
            <person name="Spaulding J."/>
            <person name="Stalker J."/>
            <person name="Stange-Thomann N."/>
            <person name="Stavropoulos S."/>
            <person name="Stone C."/>
            <person name="Strader C."/>
            <person name="Tesfaye S."/>
            <person name="Thomson T."/>
            <person name="Thoulutsang Y."/>
            <person name="Thoulutsang D."/>
            <person name="Topham K."/>
            <person name="Topping I."/>
            <person name="Tsamla T."/>
            <person name="Vassiliev H."/>
            <person name="Vo A."/>
            <person name="Wangchuk T."/>
            <person name="Wangdi T."/>
            <person name="Weiand M."/>
            <person name="Wilkinson J."/>
            <person name="Wilson A."/>
            <person name="Yadav S."/>
            <person name="Young G."/>
            <person name="Yu Q."/>
            <person name="Zembek L."/>
            <person name="Zhong D."/>
            <person name="Zimmer A."/>
            <person name="Zwirko Z."/>
            <person name="Jaffe D.B."/>
            <person name="Alvarez P."/>
            <person name="Brockman W."/>
            <person name="Butler J."/>
            <person name="Chin C."/>
            <person name="Gnerre S."/>
            <person name="Grabherr M."/>
            <person name="Kleber M."/>
            <person name="Mauceli E."/>
            <person name="MacCallum I."/>
        </authorList>
    </citation>
    <scope>NUCLEOTIDE SEQUENCE [LARGE SCALE GENOMIC DNA]</scope>
    <source>
        <strain evidence="3">Tucson 14024-0371.13</strain>
    </source>
</reference>
<keyword evidence="1" id="KW-0812">Transmembrane</keyword>
<dbReference type="EMBL" id="CH902620">
    <property type="protein sequence ID" value="EDV31402.1"/>
    <property type="molecule type" value="Genomic_DNA"/>
</dbReference>
<dbReference type="InParanoid" id="B3MJR3"/>
<feature type="transmembrane region" description="Helical" evidence="1">
    <location>
        <begin position="28"/>
        <end position="46"/>
    </location>
</feature>
<dbReference type="HOGENOM" id="CLU_1898373_0_0_1"/>
<keyword evidence="1" id="KW-0472">Membrane</keyword>
<keyword evidence="3" id="KW-1185">Reference proteome</keyword>
<sequence>MMGANQVDSNGAFLVVDKFLPLQWVENLLFFGALGSAFLYLLYFQLIKRQWYLRVRTFFFRSKPDSFAEIEGSDDDDGFVDGDASENLNPEHSVEQYRRQRFEAAAAAVKHSSVQEMYNLPMGAAPLRRRGNLA</sequence>
<dbReference type="GeneID" id="6497390"/>
<gene>
    <name evidence="2" type="primary">Dana\GF14568</name>
    <name evidence="2" type="synonym">dana_GLEANR_15332</name>
    <name evidence="2" type="ORF">GF14568</name>
</gene>
<evidence type="ECO:0000256" key="1">
    <source>
        <dbReference type="SAM" id="Phobius"/>
    </source>
</evidence>
<keyword evidence="1" id="KW-1133">Transmembrane helix</keyword>
<accession>B3MJR3</accession>
<dbReference type="AlphaFoldDB" id="B3MJR3"/>
<name>B3MJR3_DROAN</name>
<evidence type="ECO:0000313" key="3">
    <source>
        <dbReference type="Proteomes" id="UP000007801"/>
    </source>
</evidence>